<dbReference type="InterPro" id="IPR029058">
    <property type="entry name" value="AB_hydrolase_fold"/>
</dbReference>
<name>D1LX81_SACKO</name>
<dbReference type="SMR" id="D1LX81"/>
<keyword evidence="4 11" id="KW-0812">Transmembrane</keyword>
<reference evidence="13" key="1">
    <citation type="submission" date="2009-10" db="EMBL/GenBank/DDBJ databases">
        <authorList>
            <person name="Freeman R.M.Jr."/>
            <person name="Wu M.M."/>
            <person name="Gerhart J.J."/>
        </authorList>
    </citation>
    <scope>NUCLEOTIDE SEQUENCE</scope>
</reference>
<evidence type="ECO:0000256" key="9">
    <source>
        <dbReference type="ARBA" id="ARBA00023157"/>
    </source>
</evidence>
<dbReference type="SUPFAM" id="SSF53474">
    <property type="entry name" value="alpha/beta-Hydrolases"/>
    <property type="match status" value="1"/>
</dbReference>
<dbReference type="MEROPS" id="S09.989"/>
<dbReference type="KEGG" id="sko:100313671"/>
<evidence type="ECO:0000256" key="6">
    <source>
        <dbReference type="ARBA" id="ARBA00022889"/>
    </source>
</evidence>
<dbReference type="GO" id="GO:0007155">
    <property type="term" value="P:cell adhesion"/>
    <property type="evidence" value="ECO:0007669"/>
    <property type="project" value="UniProtKB-KW"/>
</dbReference>
<dbReference type="GO" id="GO:0042043">
    <property type="term" value="F:neurexin family protein binding"/>
    <property type="evidence" value="ECO:0007669"/>
    <property type="project" value="InterPro"/>
</dbReference>
<keyword evidence="8 11" id="KW-0472">Membrane</keyword>
<keyword evidence="7 11" id="KW-1133">Transmembrane helix</keyword>
<protein>
    <submittedName>
        <fullName evidence="13 15">Neuroligin 1/2-like protein</fullName>
    </submittedName>
</protein>
<feature type="domain" description="Carboxylesterase type B" evidence="12">
    <location>
        <begin position="25"/>
        <end position="595"/>
    </location>
</feature>
<keyword evidence="9" id="KW-1015">Disulfide bond</keyword>
<dbReference type="RefSeq" id="NP_001161602.1">
    <property type="nucleotide sequence ID" value="NM_001168130.1"/>
</dbReference>
<sequence>MVELKWDIFYVVCIYIILVVADKPAPVINTSYGQVRGKRVILDNPDLRDVDQYLGIPYAAPPTDSLRFREPLSPVRWQGIRNSTVYGPACPQNLEITENTSPWRRKYLARVVPYMQSISEDCLYLNIFKPVKEPSRGDMEIEKRPLAVMVFIHDGFYKEGSGNLFDGSVLAAYGDVIVVTFNYRLGILGFLSTEDEAAPGNFGLMDQILALQWIKTNIQEFGGNPTLITVFGTGTGGSCSHLLMLSNLTTGLIHRVIAQSGTAIAPWALANNPSKHTHQVTVAFDCERETTREIVECLRHVPHDELTRLPTQISRYYPAFGPVVDGYVILKDPLEILKEKAEIAQSKVQDDELPESLSGIPLMTGLVKSEAFNLIANDTDDRGRLEPFRYREIVKEFVESIYGEDTLASEQVAQAMDFEYTDWAGGKNNPYELRDGLIDAMTDNLYGLPVTQTAQLTSLSKSPIYLYSYGHRLKSGDSPRWTGATHGEELPFLCGAALLSSGMGIMQYNFSKSDSLISLAVMTYWSNFAKKGNPNLPVGQVAADIHRSYELKFKFENLHQGGGWPRFTDDHQEFIHIGSSPKVRDFYRSHKLAFWTEYVSGLVESAQKASVTSPPTEPIETEKPIHTTTISTTTTLPVIIIPKLTPPYEIPSLEPGFTFNITRDSKKEDRDYTPELSMVVAAGCALLFLNLVGAATLYYVKDKAAMDAMKAAGPGRTTNV</sequence>
<reference evidence="15" key="2">
    <citation type="submission" date="2025-05" db="UniProtKB">
        <authorList>
            <consortium name="RefSeq"/>
        </authorList>
    </citation>
    <scope>IDENTIFICATION</scope>
</reference>
<evidence type="ECO:0000256" key="8">
    <source>
        <dbReference type="ARBA" id="ARBA00023136"/>
    </source>
</evidence>
<evidence type="ECO:0000256" key="11">
    <source>
        <dbReference type="SAM" id="Phobius"/>
    </source>
</evidence>
<keyword evidence="5" id="KW-0732">Signal</keyword>
<dbReference type="OrthoDB" id="408631at2759"/>
<evidence type="ECO:0000256" key="7">
    <source>
        <dbReference type="ARBA" id="ARBA00022989"/>
    </source>
</evidence>
<dbReference type="PRINTS" id="PR01090">
    <property type="entry name" value="NEUROLIGIN"/>
</dbReference>
<dbReference type="GO" id="GO:0007416">
    <property type="term" value="P:synapse assembly"/>
    <property type="evidence" value="ECO:0007669"/>
    <property type="project" value="UniProtKB-ARBA"/>
</dbReference>
<dbReference type="EMBL" id="GU076058">
    <property type="protein sequence ID" value="ACY92587.1"/>
    <property type="molecule type" value="mRNA"/>
</dbReference>
<proteinExistence type="evidence at transcript level"/>
<dbReference type="InterPro" id="IPR019819">
    <property type="entry name" value="Carboxylesterase_B_CS"/>
</dbReference>
<dbReference type="GO" id="GO:0005886">
    <property type="term" value="C:plasma membrane"/>
    <property type="evidence" value="ECO:0007669"/>
    <property type="project" value="UniProtKB-SubCell"/>
</dbReference>
<dbReference type="AlphaFoldDB" id="D1LX81"/>
<evidence type="ECO:0000313" key="14">
    <source>
        <dbReference type="Proteomes" id="UP000694865"/>
    </source>
</evidence>
<gene>
    <name evidence="15" type="primary">LOC100313671</name>
</gene>
<evidence type="ECO:0000313" key="13">
    <source>
        <dbReference type="EMBL" id="ACY92587.1"/>
    </source>
</evidence>
<evidence type="ECO:0000256" key="5">
    <source>
        <dbReference type="ARBA" id="ARBA00022729"/>
    </source>
</evidence>
<dbReference type="Gene3D" id="3.40.50.1820">
    <property type="entry name" value="alpha/beta hydrolase"/>
    <property type="match status" value="1"/>
</dbReference>
<dbReference type="Proteomes" id="UP000694865">
    <property type="component" value="Unplaced"/>
</dbReference>
<dbReference type="ESTHER" id="sacko-d1lx81">
    <property type="family name" value="Neuroligin"/>
</dbReference>
<keyword evidence="14" id="KW-1185">Reference proteome</keyword>
<evidence type="ECO:0000313" key="15">
    <source>
        <dbReference type="RefSeq" id="NP_001161602.1"/>
    </source>
</evidence>
<evidence type="ECO:0000256" key="4">
    <source>
        <dbReference type="ARBA" id="ARBA00022692"/>
    </source>
</evidence>
<organism evidence="13">
    <name type="scientific">Saccoglossus kowalevskii</name>
    <name type="common">Acorn worm</name>
    <dbReference type="NCBI Taxonomy" id="10224"/>
    <lineage>
        <taxon>Eukaryota</taxon>
        <taxon>Metazoa</taxon>
        <taxon>Hemichordata</taxon>
        <taxon>Enteropneusta</taxon>
        <taxon>Harrimaniidae</taxon>
        <taxon>Saccoglossus</taxon>
    </lineage>
</organism>
<comment type="similarity">
    <text evidence="2">Belongs to the type-B carboxylesterase/lipase family.</text>
</comment>
<keyword evidence="3" id="KW-1003">Cell membrane</keyword>
<keyword evidence="10" id="KW-0325">Glycoprotein</keyword>
<evidence type="ECO:0000256" key="10">
    <source>
        <dbReference type="ARBA" id="ARBA00023180"/>
    </source>
</evidence>
<evidence type="ECO:0000256" key="1">
    <source>
        <dbReference type="ARBA" id="ARBA00004251"/>
    </source>
</evidence>
<comment type="subcellular location">
    <subcellularLocation>
        <location evidence="1">Cell membrane</location>
        <topology evidence="1">Single-pass type I membrane protein</topology>
    </subcellularLocation>
</comment>
<keyword evidence="6" id="KW-0130">Cell adhesion</keyword>
<dbReference type="InterPro" id="IPR000460">
    <property type="entry name" value="Nlgn"/>
</dbReference>
<dbReference type="Pfam" id="PF00135">
    <property type="entry name" value="COesterase"/>
    <property type="match status" value="1"/>
</dbReference>
<evidence type="ECO:0000256" key="2">
    <source>
        <dbReference type="ARBA" id="ARBA00005964"/>
    </source>
</evidence>
<dbReference type="GeneID" id="100313671"/>
<dbReference type="InterPro" id="IPR051093">
    <property type="entry name" value="Neuroligin/BSAL"/>
</dbReference>
<dbReference type="InterPro" id="IPR002018">
    <property type="entry name" value="CarbesteraseB"/>
</dbReference>
<dbReference type="PANTHER" id="PTHR43903">
    <property type="entry name" value="NEUROLIGIN"/>
    <property type="match status" value="1"/>
</dbReference>
<dbReference type="PROSITE" id="PS00941">
    <property type="entry name" value="CARBOXYLESTERASE_B_2"/>
    <property type="match status" value="1"/>
</dbReference>
<accession>D1LX81</accession>
<feature type="transmembrane region" description="Helical" evidence="11">
    <location>
        <begin position="676"/>
        <end position="700"/>
    </location>
</feature>
<evidence type="ECO:0000256" key="3">
    <source>
        <dbReference type="ARBA" id="ARBA00022475"/>
    </source>
</evidence>
<evidence type="ECO:0000259" key="12">
    <source>
        <dbReference type="Pfam" id="PF00135"/>
    </source>
</evidence>